<dbReference type="InterPro" id="IPR006311">
    <property type="entry name" value="TAT_signal"/>
</dbReference>
<evidence type="ECO:0000256" key="1">
    <source>
        <dbReference type="ARBA" id="ARBA00022759"/>
    </source>
</evidence>
<keyword evidence="1" id="KW-0255">Endonuclease</keyword>
<dbReference type="CDD" id="cd07719">
    <property type="entry name" value="arylsulfatase_AtsA-like_MBL-fold"/>
    <property type="match status" value="1"/>
</dbReference>
<dbReference type="PROSITE" id="PS51318">
    <property type="entry name" value="TAT"/>
    <property type="match status" value="1"/>
</dbReference>
<reference evidence="5 6" key="1">
    <citation type="submission" date="2024-10" db="EMBL/GenBank/DDBJ databases">
        <title>The Natural Products Discovery Center: Release of the First 8490 Sequenced Strains for Exploring Actinobacteria Biosynthetic Diversity.</title>
        <authorList>
            <person name="Kalkreuter E."/>
            <person name="Kautsar S.A."/>
            <person name="Yang D."/>
            <person name="Bader C.D."/>
            <person name="Teijaro C.N."/>
            <person name="Fluegel L."/>
            <person name="Davis C.M."/>
            <person name="Simpson J.R."/>
            <person name="Lauterbach L."/>
            <person name="Steele A.D."/>
            <person name="Gui C."/>
            <person name="Meng S."/>
            <person name="Li G."/>
            <person name="Viehrig K."/>
            <person name="Ye F."/>
            <person name="Su P."/>
            <person name="Kiefer A.F."/>
            <person name="Nichols A."/>
            <person name="Cepeda A.J."/>
            <person name="Yan W."/>
            <person name="Fan B."/>
            <person name="Jiang Y."/>
            <person name="Adhikari A."/>
            <person name="Zheng C.-J."/>
            <person name="Schuster L."/>
            <person name="Cowan T.M."/>
            <person name="Smanski M.J."/>
            <person name="Chevrette M.G."/>
            <person name="De Carvalho L.P.S."/>
            <person name="Shen B."/>
        </authorList>
    </citation>
    <scope>NUCLEOTIDE SEQUENCE [LARGE SCALE GENOMIC DNA]</scope>
    <source>
        <strain evidence="5 6">NPDC050545</strain>
    </source>
</reference>
<feature type="domain" description="Metallo-beta-lactamase" evidence="4">
    <location>
        <begin position="62"/>
        <end position="111"/>
    </location>
</feature>
<keyword evidence="6" id="KW-1185">Reference proteome</keyword>
<dbReference type="SUPFAM" id="SSF56281">
    <property type="entry name" value="Metallo-hydrolase/oxidoreductase"/>
    <property type="match status" value="1"/>
</dbReference>
<dbReference type="EMBL" id="JBITGY010000005">
    <property type="protein sequence ID" value="MFI6499450.1"/>
    <property type="molecule type" value="Genomic_DNA"/>
</dbReference>
<feature type="signal peptide" evidence="3">
    <location>
        <begin position="1"/>
        <end position="28"/>
    </location>
</feature>
<dbReference type="PANTHER" id="PTHR46018:SF2">
    <property type="entry name" value="ZINC PHOSPHODIESTERASE ELAC PROTEIN 1"/>
    <property type="match status" value="1"/>
</dbReference>
<dbReference type="RefSeq" id="WP_397082761.1">
    <property type="nucleotide sequence ID" value="NZ_JBITGY010000005.1"/>
</dbReference>
<gene>
    <name evidence="5" type="ORF">ACIBG2_18835</name>
</gene>
<proteinExistence type="predicted"/>
<evidence type="ECO:0000259" key="4">
    <source>
        <dbReference type="Pfam" id="PF00753"/>
    </source>
</evidence>
<dbReference type="InterPro" id="IPR001279">
    <property type="entry name" value="Metallo-B-lactamas"/>
</dbReference>
<dbReference type="InterPro" id="IPR044094">
    <property type="entry name" value="AtsA-like_MBL-fold"/>
</dbReference>
<dbReference type="Pfam" id="PF00753">
    <property type="entry name" value="Lactamase_B"/>
    <property type="match status" value="1"/>
</dbReference>
<protein>
    <submittedName>
        <fullName evidence="5">MBL fold metallo-hydrolase</fullName>
    </submittedName>
</protein>
<keyword evidence="2" id="KW-0378">Hydrolase</keyword>
<dbReference type="InterPro" id="IPR036866">
    <property type="entry name" value="RibonucZ/Hydroxyglut_hydro"/>
</dbReference>
<name>A0ABW7YU52_9ACTN</name>
<evidence type="ECO:0000256" key="2">
    <source>
        <dbReference type="ARBA" id="ARBA00022801"/>
    </source>
</evidence>
<dbReference type="PANTHER" id="PTHR46018">
    <property type="entry name" value="ZINC PHOSPHODIESTERASE ELAC PROTEIN 1"/>
    <property type="match status" value="1"/>
</dbReference>
<dbReference type="Proteomes" id="UP001612741">
    <property type="component" value="Unassembled WGS sequence"/>
</dbReference>
<evidence type="ECO:0000313" key="6">
    <source>
        <dbReference type="Proteomes" id="UP001612741"/>
    </source>
</evidence>
<sequence>MTRRTLLRSSAIAAGIAAAGAQPAPASAAAPAAASAAGRTDGTDLVLLGTAAGPVPSSGRFGIASALVVRGNVYMVDCGRGAVSQYVRAGLDPVRLKGVFVTHLHADHIADYFNLAMYMAPVILSQTGAIPRIDVYGPPSAGALPDVPGAKWVAPHRPTPGLADLTRLSNEAMAYSSNTFIAERIGFDPAAALRVNEIKLPDVGASPTGDTAPVMKPFPVMSNDDVEVTAILVSHGVVFPSLAYRFETEHGSVVFSGDTTLTPNIPTLADGADILVHEAGDPQWWHEHGASEHFVEHMRATHTDVLELGTVARQSGVDSLVLSHIGDFQSHAQWERRARTSAHNAGYRGRMIVGKDLMRLRVQR</sequence>
<feature type="chain" id="PRO_5045144955" evidence="3">
    <location>
        <begin position="29"/>
        <end position="364"/>
    </location>
</feature>
<accession>A0ABW7YU52</accession>
<dbReference type="Gene3D" id="3.60.15.10">
    <property type="entry name" value="Ribonuclease Z/Hydroxyacylglutathione hydrolase-like"/>
    <property type="match status" value="1"/>
</dbReference>
<comment type="caution">
    <text evidence="5">The sequence shown here is derived from an EMBL/GenBank/DDBJ whole genome shotgun (WGS) entry which is preliminary data.</text>
</comment>
<evidence type="ECO:0000313" key="5">
    <source>
        <dbReference type="EMBL" id="MFI6499450.1"/>
    </source>
</evidence>
<organism evidence="5 6">
    <name type="scientific">Nonomuraea typhae</name>
    <dbReference type="NCBI Taxonomy" id="2603600"/>
    <lineage>
        <taxon>Bacteria</taxon>
        <taxon>Bacillati</taxon>
        <taxon>Actinomycetota</taxon>
        <taxon>Actinomycetes</taxon>
        <taxon>Streptosporangiales</taxon>
        <taxon>Streptosporangiaceae</taxon>
        <taxon>Nonomuraea</taxon>
    </lineage>
</organism>
<keyword evidence="3" id="KW-0732">Signal</keyword>
<keyword evidence="1" id="KW-0540">Nuclease</keyword>
<evidence type="ECO:0000256" key="3">
    <source>
        <dbReference type="SAM" id="SignalP"/>
    </source>
</evidence>